<comment type="caution">
    <text evidence="1">The sequence shown here is derived from an EMBL/GenBank/DDBJ whole genome shotgun (WGS) entry which is preliminary data.</text>
</comment>
<dbReference type="EMBL" id="JAGYWB010000005">
    <property type="protein sequence ID" value="KAI0522510.1"/>
    <property type="molecule type" value="Genomic_DNA"/>
</dbReference>
<reference evidence="1" key="1">
    <citation type="journal article" date="2022" name="Front. Genet.">
        <title>Chromosome-Scale Assembly of the Dendrobium nobile Genome Provides Insights Into the Molecular Mechanism of the Biosynthesis of the Medicinal Active Ingredient of Dendrobium.</title>
        <authorList>
            <person name="Xu Q."/>
            <person name="Niu S.-C."/>
            <person name="Li K.-L."/>
            <person name="Zheng P.-J."/>
            <person name="Zhang X.-J."/>
            <person name="Jia Y."/>
            <person name="Liu Y."/>
            <person name="Niu Y.-X."/>
            <person name="Yu L.-H."/>
            <person name="Chen D.-F."/>
            <person name="Zhang G.-Q."/>
        </authorList>
    </citation>
    <scope>NUCLEOTIDE SEQUENCE</scope>
    <source>
        <tissue evidence="1">Leaf</tissue>
    </source>
</reference>
<name>A0A8T3BU74_DENNO</name>
<dbReference type="AlphaFoldDB" id="A0A8T3BU74"/>
<proteinExistence type="predicted"/>
<dbReference type="Proteomes" id="UP000829196">
    <property type="component" value="Unassembled WGS sequence"/>
</dbReference>
<protein>
    <submittedName>
        <fullName evidence="1">Uncharacterized protein</fullName>
    </submittedName>
</protein>
<evidence type="ECO:0000313" key="1">
    <source>
        <dbReference type="EMBL" id="KAI0522510.1"/>
    </source>
</evidence>
<gene>
    <name evidence="1" type="ORF">KFK09_004889</name>
</gene>
<accession>A0A8T3BU74</accession>
<sequence>MEQIKNMMETHLEVERREQLLHDIGKQVMEGSDEDEETQEARIMTEYIKESVEKPTKKVLNCLFNIVIFFEIPGVPTFSLRAMVDTSATSCYVNTRDVPEAAREELSYQVSFNGVNLISQSQIQVKNGTMIIGENKFRIPLIYCFDMST</sequence>
<evidence type="ECO:0000313" key="2">
    <source>
        <dbReference type="Proteomes" id="UP000829196"/>
    </source>
</evidence>
<keyword evidence="2" id="KW-1185">Reference proteome</keyword>
<dbReference type="OrthoDB" id="1744333at2759"/>
<organism evidence="1 2">
    <name type="scientific">Dendrobium nobile</name>
    <name type="common">Orchid</name>
    <dbReference type="NCBI Taxonomy" id="94219"/>
    <lineage>
        <taxon>Eukaryota</taxon>
        <taxon>Viridiplantae</taxon>
        <taxon>Streptophyta</taxon>
        <taxon>Embryophyta</taxon>
        <taxon>Tracheophyta</taxon>
        <taxon>Spermatophyta</taxon>
        <taxon>Magnoliopsida</taxon>
        <taxon>Liliopsida</taxon>
        <taxon>Asparagales</taxon>
        <taxon>Orchidaceae</taxon>
        <taxon>Epidendroideae</taxon>
        <taxon>Malaxideae</taxon>
        <taxon>Dendrobiinae</taxon>
        <taxon>Dendrobium</taxon>
    </lineage>
</organism>